<keyword evidence="2 9" id="KW-0690">Ribosome biogenesis</keyword>
<comment type="function">
    <text evidence="9">Single strand-specific metallo-endoribonuclease involved in late-stage 70S ribosome quality control and in maturation of the 3' terminus of the 16S rRNA.</text>
</comment>
<dbReference type="Gene3D" id="3.40.390.30">
    <property type="entry name" value="Metalloproteases ('zincins'), catalytic domain"/>
    <property type="match status" value="1"/>
</dbReference>
<dbReference type="PANTHER" id="PTHR46986">
    <property type="entry name" value="ENDORIBONUCLEASE YBEY, CHLOROPLASTIC"/>
    <property type="match status" value="1"/>
</dbReference>
<keyword evidence="9" id="KW-0963">Cytoplasm</keyword>
<protein>
    <recommendedName>
        <fullName evidence="9">Endoribonuclease YbeY</fullName>
        <ecNumber evidence="9">3.1.-.-</ecNumber>
    </recommendedName>
</protein>
<evidence type="ECO:0000256" key="1">
    <source>
        <dbReference type="ARBA" id="ARBA00010875"/>
    </source>
</evidence>
<dbReference type="GO" id="GO:0004222">
    <property type="term" value="F:metalloendopeptidase activity"/>
    <property type="evidence" value="ECO:0007669"/>
    <property type="project" value="InterPro"/>
</dbReference>
<keyword evidence="7 9" id="KW-0378">Hydrolase</keyword>
<comment type="cofactor">
    <cofactor evidence="9">
        <name>Zn(2+)</name>
        <dbReference type="ChEBI" id="CHEBI:29105"/>
    </cofactor>
    <text evidence="9">Binds 1 zinc ion.</text>
</comment>
<comment type="caution">
    <text evidence="10">The sequence shown here is derived from an EMBL/GenBank/DDBJ whole genome shotgun (WGS) entry which is preliminary data.</text>
</comment>
<dbReference type="EMBL" id="JROC01000036">
    <property type="protein sequence ID" value="KGL66480.1"/>
    <property type="molecule type" value="Genomic_DNA"/>
</dbReference>
<dbReference type="InterPro" id="IPR020549">
    <property type="entry name" value="YbeY_CS"/>
</dbReference>
<dbReference type="NCBIfam" id="TIGR00043">
    <property type="entry name" value="rRNA maturation RNase YbeY"/>
    <property type="match status" value="1"/>
</dbReference>
<comment type="subcellular location">
    <subcellularLocation>
        <location evidence="9">Cytoplasm</location>
    </subcellularLocation>
</comment>
<dbReference type="GO" id="GO:0005737">
    <property type="term" value="C:cytoplasm"/>
    <property type="evidence" value="ECO:0007669"/>
    <property type="project" value="UniProtKB-SubCell"/>
</dbReference>
<organism evidence="10 11">
    <name type="scientific">Limosilactobacillus mucosae</name>
    <name type="common">Lactobacillus mucosae</name>
    <dbReference type="NCBI Taxonomy" id="97478"/>
    <lineage>
        <taxon>Bacteria</taxon>
        <taxon>Bacillati</taxon>
        <taxon>Bacillota</taxon>
        <taxon>Bacilli</taxon>
        <taxon>Lactobacillales</taxon>
        <taxon>Lactobacillaceae</taxon>
        <taxon>Limosilactobacillus</taxon>
    </lineage>
</organism>
<evidence type="ECO:0000256" key="5">
    <source>
        <dbReference type="ARBA" id="ARBA00022723"/>
    </source>
</evidence>
<evidence type="ECO:0000256" key="7">
    <source>
        <dbReference type="ARBA" id="ARBA00022801"/>
    </source>
</evidence>
<reference evidence="10 11" key="1">
    <citation type="submission" date="2014-09" db="EMBL/GenBank/DDBJ databases">
        <title>Lactobacillus mucosae CRL573 Genome Sequencing.</title>
        <authorList>
            <person name="Bleckwedel J."/>
            <person name="Teran L.C."/>
            <person name="Bonacina J."/>
            <person name="Saavedra L."/>
            <person name="Mozzi F.B."/>
            <person name="Raya R.R."/>
        </authorList>
    </citation>
    <scope>NUCLEOTIDE SEQUENCE [LARGE SCALE GENOMIC DNA]</scope>
    <source>
        <strain evidence="10 11">CRL573</strain>
    </source>
</reference>
<proteinExistence type="inferred from homology"/>
<dbReference type="InterPro" id="IPR023091">
    <property type="entry name" value="MetalPrtase_cat_dom_sf_prd"/>
</dbReference>
<keyword evidence="5 9" id="KW-0479">Metal-binding</keyword>
<dbReference type="SUPFAM" id="SSF55486">
    <property type="entry name" value="Metalloproteases ('zincins'), catalytic domain"/>
    <property type="match status" value="1"/>
</dbReference>
<dbReference type="AlphaFoldDB" id="A0A099YD85"/>
<accession>A0A099YD85</accession>
<comment type="similarity">
    <text evidence="1 9">Belongs to the endoribonuclease YbeY family.</text>
</comment>
<name>A0A099YD85_LIMMU</name>
<dbReference type="PANTHER" id="PTHR46986:SF1">
    <property type="entry name" value="ENDORIBONUCLEASE YBEY, CHLOROPLASTIC"/>
    <property type="match status" value="1"/>
</dbReference>
<keyword evidence="4 9" id="KW-0540">Nuclease</keyword>
<dbReference type="GO" id="GO:0006364">
    <property type="term" value="P:rRNA processing"/>
    <property type="evidence" value="ECO:0007669"/>
    <property type="project" value="UniProtKB-UniRule"/>
</dbReference>
<dbReference type="PROSITE" id="PS01306">
    <property type="entry name" value="UPF0054"/>
    <property type="match status" value="1"/>
</dbReference>
<evidence type="ECO:0000256" key="2">
    <source>
        <dbReference type="ARBA" id="ARBA00022517"/>
    </source>
</evidence>
<evidence type="ECO:0000313" key="11">
    <source>
        <dbReference type="Proteomes" id="UP000030001"/>
    </source>
</evidence>
<keyword evidence="6 9" id="KW-0255">Endonuclease</keyword>
<evidence type="ECO:0000256" key="4">
    <source>
        <dbReference type="ARBA" id="ARBA00022722"/>
    </source>
</evidence>
<dbReference type="GO" id="GO:0008270">
    <property type="term" value="F:zinc ion binding"/>
    <property type="evidence" value="ECO:0007669"/>
    <property type="project" value="UniProtKB-UniRule"/>
</dbReference>
<evidence type="ECO:0000313" key="10">
    <source>
        <dbReference type="EMBL" id="KGL66480.1"/>
    </source>
</evidence>
<dbReference type="InterPro" id="IPR002036">
    <property type="entry name" value="YbeY"/>
</dbReference>
<dbReference type="HAMAP" id="MF_00009">
    <property type="entry name" value="Endoribonucl_YbeY"/>
    <property type="match status" value="1"/>
</dbReference>
<gene>
    <name evidence="9" type="primary">ybeY</name>
    <name evidence="10" type="ORF">LX03_09120</name>
</gene>
<dbReference type="EC" id="3.1.-.-" evidence="9"/>
<dbReference type="Proteomes" id="UP000030001">
    <property type="component" value="Unassembled WGS sequence"/>
</dbReference>
<evidence type="ECO:0000256" key="8">
    <source>
        <dbReference type="ARBA" id="ARBA00022833"/>
    </source>
</evidence>
<dbReference type="Pfam" id="PF02130">
    <property type="entry name" value="YbeY"/>
    <property type="match status" value="1"/>
</dbReference>
<evidence type="ECO:0000256" key="6">
    <source>
        <dbReference type="ARBA" id="ARBA00022759"/>
    </source>
</evidence>
<evidence type="ECO:0000256" key="3">
    <source>
        <dbReference type="ARBA" id="ARBA00022552"/>
    </source>
</evidence>
<sequence>MDIEIYDQTGDHAVSQDQLQLAHDILEYAAKCLELKDNTEVSLTFVHNPQIRELNAQYRGVDRATDVLSFALEDDSDDSPILLDPELAAQIPENLGDLFISIDKVGEQAKFLSHSNDRELGFLIVHGFLHLNGYDHEEKADEEKMFKLQEEILNGYGLPR</sequence>
<evidence type="ECO:0000256" key="9">
    <source>
        <dbReference type="HAMAP-Rule" id="MF_00009"/>
    </source>
</evidence>
<feature type="binding site" evidence="9">
    <location>
        <position position="136"/>
    </location>
    <ligand>
        <name>Zn(2+)</name>
        <dbReference type="ChEBI" id="CHEBI:29105"/>
        <note>catalytic</note>
    </ligand>
</feature>
<feature type="binding site" evidence="9">
    <location>
        <position position="130"/>
    </location>
    <ligand>
        <name>Zn(2+)</name>
        <dbReference type="ChEBI" id="CHEBI:29105"/>
        <note>catalytic</note>
    </ligand>
</feature>
<keyword evidence="8 9" id="KW-0862">Zinc</keyword>
<feature type="binding site" evidence="9">
    <location>
        <position position="126"/>
    </location>
    <ligand>
        <name>Zn(2+)</name>
        <dbReference type="ChEBI" id="CHEBI:29105"/>
        <note>catalytic</note>
    </ligand>
</feature>
<dbReference type="GO" id="GO:0004521">
    <property type="term" value="F:RNA endonuclease activity"/>
    <property type="evidence" value="ECO:0007669"/>
    <property type="project" value="UniProtKB-UniRule"/>
</dbReference>
<keyword evidence="3 9" id="KW-0698">rRNA processing</keyword>